<gene>
    <name evidence="1" type="ORF">V6N11_035301</name>
</gene>
<keyword evidence="2" id="KW-1185">Reference proteome</keyword>
<dbReference type="Proteomes" id="UP001396334">
    <property type="component" value="Unassembled WGS sequence"/>
</dbReference>
<organism evidence="1 2">
    <name type="scientific">Hibiscus sabdariffa</name>
    <name type="common">roselle</name>
    <dbReference type="NCBI Taxonomy" id="183260"/>
    <lineage>
        <taxon>Eukaryota</taxon>
        <taxon>Viridiplantae</taxon>
        <taxon>Streptophyta</taxon>
        <taxon>Embryophyta</taxon>
        <taxon>Tracheophyta</taxon>
        <taxon>Spermatophyta</taxon>
        <taxon>Magnoliopsida</taxon>
        <taxon>eudicotyledons</taxon>
        <taxon>Gunneridae</taxon>
        <taxon>Pentapetalae</taxon>
        <taxon>rosids</taxon>
        <taxon>malvids</taxon>
        <taxon>Malvales</taxon>
        <taxon>Malvaceae</taxon>
        <taxon>Malvoideae</taxon>
        <taxon>Hibiscus</taxon>
    </lineage>
</organism>
<sequence>MSETKKRSFGTLELEKQLKRGQQQMGSQRYRLAQLDGGWFSFMVAGKAKTTTAWLTATTVEMGMVVGGYTRVRVS</sequence>
<reference evidence="1 2" key="1">
    <citation type="journal article" date="2024" name="G3 (Bethesda)">
        <title>Genome assembly of Hibiscus sabdariffa L. provides insights into metabolisms of medicinal natural products.</title>
        <authorList>
            <person name="Kim T."/>
        </authorList>
    </citation>
    <scope>NUCLEOTIDE SEQUENCE [LARGE SCALE GENOMIC DNA]</scope>
    <source>
        <strain evidence="1">TK-2024</strain>
        <tissue evidence="1">Old leaves</tissue>
    </source>
</reference>
<protein>
    <submittedName>
        <fullName evidence="1">Uncharacterized protein</fullName>
    </submittedName>
</protein>
<comment type="caution">
    <text evidence="1">The sequence shown here is derived from an EMBL/GenBank/DDBJ whole genome shotgun (WGS) entry which is preliminary data.</text>
</comment>
<evidence type="ECO:0000313" key="2">
    <source>
        <dbReference type="Proteomes" id="UP001396334"/>
    </source>
</evidence>
<accession>A0ABR2R004</accession>
<name>A0ABR2R004_9ROSI</name>
<dbReference type="EMBL" id="JBBPBN010000029">
    <property type="protein sequence ID" value="KAK9006256.1"/>
    <property type="molecule type" value="Genomic_DNA"/>
</dbReference>
<evidence type="ECO:0000313" key="1">
    <source>
        <dbReference type="EMBL" id="KAK9006256.1"/>
    </source>
</evidence>
<proteinExistence type="predicted"/>